<dbReference type="Pfam" id="PF06224">
    <property type="entry name" value="AlkZ-like"/>
    <property type="match status" value="1"/>
</dbReference>
<sequence length="375" mass="43378">MDFTLRKASGFSLMRHSLVERNKNSNLLTVISFICGLNTQSARAAYVSLWSRIRNFKRSQYDKALFTDKRLIRTWLMRGTVHTVPRGEYPVYQKALESYQVARRERGERNLEKMGFGLEPKKRTKLEDRIAELLTHDSLTINELLDETKPILEGLPYKGKRWRIVHAVRLLSNRGIVCHAEHKGSWYHFKENRFTSLQHWLKGHRSSKVDGNEARAKLALKYFTGYGPATLADFIYWSGLKSPDAKRAFEIIKSKLVEVTISGRVNWLLAQDADILEGIPESADYPVRFLPEFDSLVMGHKDKTRILSDECRKKVLLRLADVAPVFLVRGRIAGTWKHKMSDKSFELEPFEKLGKKEQTSVDEEFAGLRGFMERD</sequence>
<dbReference type="PANTHER" id="PTHR38479:SF2">
    <property type="entry name" value="WINGED HELIX DNA-BINDING DOMAIN-CONTAINING PROTEIN"/>
    <property type="match status" value="1"/>
</dbReference>
<dbReference type="EMBL" id="WJKJ01000017">
    <property type="protein sequence ID" value="MBD3363688.1"/>
    <property type="molecule type" value="Genomic_DNA"/>
</dbReference>
<evidence type="ECO:0000313" key="1">
    <source>
        <dbReference type="EMBL" id="MBD3363688.1"/>
    </source>
</evidence>
<protein>
    <recommendedName>
        <fullName evidence="3">Winged helix DNA-binding domain-containing protein</fullName>
    </recommendedName>
</protein>
<dbReference type="PANTHER" id="PTHR38479">
    <property type="entry name" value="LMO0824 PROTEIN"/>
    <property type="match status" value="1"/>
</dbReference>
<gene>
    <name evidence="1" type="ORF">GF359_00580</name>
</gene>
<dbReference type="AlphaFoldDB" id="A0A9D5QBK1"/>
<proteinExistence type="predicted"/>
<dbReference type="Proteomes" id="UP000630660">
    <property type="component" value="Unassembled WGS sequence"/>
</dbReference>
<name>A0A9D5QBK1_UNCW3</name>
<evidence type="ECO:0000313" key="2">
    <source>
        <dbReference type="Proteomes" id="UP000630660"/>
    </source>
</evidence>
<dbReference type="InterPro" id="IPR009351">
    <property type="entry name" value="AlkZ-like"/>
</dbReference>
<reference evidence="1" key="1">
    <citation type="submission" date="2019-11" db="EMBL/GenBank/DDBJ databases">
        <title>Microbial mats filling the niche in hypersaline microbial mats.</title>
        <authorList>
            <person name="Wong H.L."/>
            <person name="Macleod F.I."/>
            <person name="White R.A. III"/>
            <person name="Burns B.P."/>
        </authorList>
    </citation>
    <scope>NUCLEOTIDE SEQUENCE</scope>
    <source>
        <strain evidence="1">Bin_327</strain>
    </source>
</reference>
<accession>A0A9D5QBK1</accession>
<comment type="caution">
    <text evidence="1">The sequence shown here is derived from an EMBL/GenBank/DDBJ whole genome shotgun (WGS) entry which is preliminary data.</text>
</comment>
<evidence type="ECO:0008006" key="3">
    <source>
        <dbReference type="Google" id="ProtNLM"/>
    </source>
</evidence>
<organism evidence="1 2">
    <name type="scientific">candidate division WOR-3 bacterium</name>
    <dbReference type="NCBI Taxonomy" id="2052148"/>
    <lineage>
        <taxon>Bacteria</taxon>
        <taxon>Bacteria division WOR-3</taxon>
    </lineage>
</organism>